<keyword evidence="3" id="KW-1185">Reference proteome</keyword>
<dbReference type="InParanoid" id="A0A067PZB6"/>
<name>A0A067PZB6_9AGAM</name>
<evidence type="ECO:0000313" key="3">
    <source>
        <dbReference type="Proteomes" id="UP000027265"/>
    </source>
</evidence>
<evidence type="ECO:0000256" key="1">
    <source>
        <dbReference type="SAM" id="MobiDB-lite"/>
    </source>
</evidence>
<sequence>MHPTNSVGGASEGTANGKLCQIPLGTECINLSVLGGWIDWPINSVHTLMSRWWQGQRASNQERLGLKPRVLQRKVGTKLRDESGSSAEGMSFAYLILSKLFNVRHLQPLQQDDAFPHPSLDQSSSNIQHSQPPQHNDTLHHSLGQLSPSTLCSTAPICIQICRLFSHLLSPHLPHVWTKPSHSCILLLVNDLVKLASAEETPRILAVPLTILPIYSGPSCGSQAFPALLRRLILSSSHSWFQSRDDLVHSQTTSPPINAECNQLLKAIL</sequence>
<dbReference type="AlphaFoldDB" id="A0A067PZB6"/>
<organism evidence="2 3">
    <name type="scientific">Jaapia argillacea MUCL 33604</name>
    <dbReference type="NCBI Taxonomy" id="933084"/>
    <lineage>
        <taxon>Eukaryota</taxon>
        <taxon>Fungi</taxon>
        <taxon>Dikarya</taxon>
        <taxon>Basidiomycota</taxon>
        <taxon>Agaricomycotina</taxon>
        <taxon>Agaricomycetes</taxon>
        <taxon>Agaricomycetidae</taxon>
        <taxon>Jaapiales</taxon>
        <taxon>Jaapiaceae</taxon>
        <taxon>Jaapia</taxon>
    </lineage>
</organism>
<feature type="compositionally biased region" description="Polar residues" evidence="1">
    <location>
        <begin position="120"/>
        <end position="136"/>
    </location>
</feature>
<dbReference type="HOGENOM" id="CLU_1034632_0_0_1"/>
<dbReference type="Proteomes" id="UP000027265">
    <property type="component" value="Unassembled WGS sequence"/>
</dbReference>
<accession>A0A067PZB6</accession>
<evidence type="ECO:0000313" key="2">
    <source>
        <dbReference type="EMBL" id="KDQ60039.1"/>
    </source>
</evidence>
<gene>
    <name evidence="2" type="ORF">JAAARDRAFT_594195</name>
</gene>
<reference evidence="3" key="1">
    <citation type="journal article" date="2014" name="Proc. Natl. Acad. Sci. U.S.A.">
        <title>Extensive sampling of basidiomycete genomes demonstrates inadequacy of the white-rot/brown-rot paradigm for wood decay fungi.</title>
        <authorList>
            <person name="Riley R."/>
            <person name="Salamov A.A."/>
            <person name="Brown D.W."/>
            <person name="Nagy L.G."/>
            <person name="Floudas D."/>
            <person name="Held B.W."/>
            <person name="Levasseur A."/>
            <person name="Lombard V."/>
            <person name="Morin E."/>
            <person name="Otillar R."/>
            <person name="Lindquist E.A."/>
            <person name="Sun H."/>
            <person name="LaButti K.M."/>
            <person name="Schmutz J."/>
            <person name="Jabbour D."/>
            <person name="Luo H."/>
            <person name="Baker S.E."/>
            <person name="Pisabarro A.G."/>
            <person name="Walton J.D."/>
            <person name="Blanchette R.A."/>
            <person name="Henrissat B."/>
            <person name="Martin F."/>
            <person name="Cullen D."/>
            <person name="Hibbett D.S."/>
            <person name="Grigoriev I.V."/>
        </authorList>
    </citation>
    <scope>NUCLEOTIDE SEQUENCE [LARGE SCALE GENOMIC DNA]</scope>
    <source>
        <strain evidence="3">MUCL 33604</strain>
    </source>
</reference>
<dbReference type="EMBL" id="KL197714">
    <property type="protein sequence ID" value="KDQ60039.1"/>
    <property type="molecule type" value="Genomic_DNA"/>
</dbReference>
<proteinExistence type="predicted"/>
<feature type="region of interest" description="Disordered" evidence="1">
    <location>
        <begin position="112"/>
        <end position="140"/>
    </location>
</feature>
<protein>
    <submittedName>
        <fullName evidence="2">Uncharacterized protein</fullName>
    </submittedName>
</protein>